<evidence type="ECO:0000256" key="1">
    <source>
        <dbReference type="ARBA" id="ARBA00004286"/>
    </source>
</evidence>
<dbReference type="Proteomes" id="UP000594262">
    <property type="component" value="Unplaced"/>
</dbReference>
<keyword evidence="5" id="KW-0227">DNA damage</keyword>
<dbReference type="GO" id="GO:0006283">
    <property type="term" value="P:transcription-coupled nucleotide-excision repair"/>
    <property type="evidence" value="ECO:0007669"/>
    <property type="project" value="TreeGrafter"/>
</dbReference>
<keyword evidence="9" id="KW-0234">DNA repair</keyword>
<evidence type="ECO:0000256" key="8">
    <source>
        <dbReference type="ARBA" id="ARBA00023054"/>
    </source>
</evidence>
<evidence type="ECO:0000313" key="13">
    <source>
        <dbReference type="EnsemblMetazoa" id="CLYHEMP009786.1"/>
    </source>
</evidence>
<comment type="similarity">
    <text evidence="2">Belongs to the UVSSA family.</text>
</comment>
<reference evidence="13" key="1">
    <citation type="submission" date="2021-01" db="UniProtKB">
        <authorList>
            <consortium name="EnsemblMetazoa"/>
        </authorList>
    </citation>
    <scope>IDENTIFICATION</scope>
</reference>
<dbReference type="GO" id="GO:0005694">
    <property type="term" value="C:chromosome"/>
    <property type="evidence" value="ECO:0007669"/>
    <property type="project" value="UniProtKB-SubCell"/>
</dbReference>
<organism evidence="13 14">
    <name type="scientific">Clytia hemisphaerica</name>
    <dbReference type="NCBI Taxonomy" id="252671"/>
    <lineage>
        <taxon>Eukaryota</taxon>
        <taxon>Metazoa</taxon>
        <taxon>Cnidaria</taxon>
        <taxon>Hydrozoa</taxon>
        <taxon>Hydroidolina</taxon>
        <taxon>Leptothecata</taxon>
        <taxon>Obeliida</taxon>
        <taxon>Clytiidae</taxon>
        <taxon>Clytia</taxon>
    </lineage>
</organism>
<dbReference type="GeneID" id="136802610"/>
<dbReference type="EnsemblMetazoa" id="CLYHEMT009786.1">
    <property type="protein sequence ID" value="CLYHEMP009786.1"/>
    <property type="gene ID" value="CLYHEMG009786"/>
</dbReference>
<evidence type="ECO:0000256" key="2">
    <source>
        <dbReference type="ARBA" id="ARBA00009240"/>
    </source>
</evidence>
<keyword evidence="7" id="KW-0862">Zinc</keyword>
<feature type="region of interest" description="Disordered" evidence="11">
    <location>
        <begin position="349"/>
        <end position="368"/>
    </location>
</feature>
<dbReference type="GO" id="GO:0008270">
    <property type="term" value="F:zinc ion binding"/>
    <property type="evidence" value="ECO:0007669"/>
    <property type="project" value="UniProtKB-KW"/>
</dbReference>
<keyword evidence="8 10" id="KW-0175">Coiled coil</keyword>
<dbReference type="PANTHER" id="PTHR28670:SF1">
    <property type="entry name" value="UV-STIMULATED SCAFFOLD PROTEIN A"/>
    <property type="match status" value="1"/>
</dbReference>
<dbReference type="InterPro" id="IPR049408">
    <property type="entry name" value="UVSSA_N_a-solenoid_rpt"/>
</dbReference>
<comment type="subcellular location">
    <subcellularLocation>
        <location evidence="1">Chromosome</location>
    </subcellularLocation>
</comment>
<keyword evidence="6" id="KW-0863">Zinc-finger</keyword>
<evidence type="ECO:0000256" key="4">
    <source>
        <dbReference type="ARBA" id="ARBA00022723"/>
    </source>
</evidence>
<keyword evidence="14" id="KW-1185">Reference proteome</keyword>
<evidence type="ECO:0000259" key="12">
    <source>
        <dbReference type="Pfam" id="PF09740"/>
    </source>
</evidence>
<feature type="region of interest" description="Disordered" evidence="11">
    <location>
        <begin position="588"/>
        <end position="609"/>
    </location>
</feature>
<dbReference type="Pfam" id="PF09740">
    <property type="entry name" value="DUF2043"/>
    <property type="match status" value="1"/>
</dbReference>
<dbReference type="PANTHER" id="PTHR28670">
    <property type="entry name" value="UV-STIMULATED SCAFFOLD PROTEIN A"/>
    <property type="match status" value="1"/>
</dbReference>
<proteinExistence type="inferred from homology"/>
<dbReference type="GO" id="GO:0009411">
    <property type="term" value="P:response to UV"/>
    <property type="evidence" value="ECO:0007669"/>
    <property type="project" value="InterPro"/>
</dbReference>
<evidence type="ECO:0000256" key="11">
    <source>
        <dbReference type="SAM" id="MobiDB-lite"/>
    </source>
</evidence>
<feature type="coiled-coil region" evidence="10">
    <location>
        <begin position="259"/>
        <end position="286"/>
    </location>
</feature>
<dbReference type="GO" id="GO:0000993">
    <property type="term" value="F:RNA polymerase II complex binding"/>
    <property type="evidence" value="ECO:0007669"/>
    <property type="project" value="TreeGrafter"/>
</dbReference>
<feature type="compositionally biased region" description="Basic and acidic residues" evidence="11">
    <location>
        <begin position="349"/>
        <end position="359"/>
    </location>
</feature>
<evidence type="ECO:0000256" key="5">
    <source>
        <dbReference type="ARBA" id="ARBA00022763"/>
    </source>
</evidence>
<dbReference type="RefSeq" id="XP_066915463.1">
    <property type="nucleotide sequence ID" value="XM_067059362.1"/>
</dbReference>
<dbReference type="Pfam" id="PF20867">
    <property type="entry name" value="UVSSA_N"/>
    <property type="match status" value="1"/>
</dbReference>
<name>A0A7M5VE65_9CNID</name>
<keyword evidence="3" id="KW-0158">Chromosome</keyword>
<dbReference type="OrthoDB" id="5594015at2759"/>
<evidence type="ECO:0000256" key="6">
    <source>
        <dbReference type="ARBA" id="ARBA00022771"/>
    </source>
</evidence>
<dbReference type="InterPro" id="IPR018610">
    <property type="entry name" value="UVSSA"/>
</dbReference>
<evidence type="ECO:0000313" key="14">
    <source>
        <dbReference type="Proteomes" id="UP000594262"/>
    </source>
</evidence>
<evidence type="ECO:0000256" key="10">
    <source>
        <dbReference type="SAM" id="Coils"/>
    </source>
</evidence>
<sequence length="609" mass="71105">MADFPEIEDLIEELTTTGKEELDRDHLKKLLNLCRKSHPNLEFSYTKLYEQLQEEHSEIRFSAFQIMDKLFLRSHRFRELLLQDAPDILVVAMGTDQHDRPLPPPLKVAKQLQKMALEKLNTWYERFGKGYRLLELAFEFLRDVKKVKFDEMHIRTAAEERNTQQAKLKEVRLTASKLEQVDIQYEDRKESFLSDIKQMKSCFEMLVQKLSNQHTDTGDSGTIHDPGFLEGNESGITSYNFTLSLSISQKHVIYETPDNEDAIRRLRELYKENRGHENEAKRWLNVLLKCGSTDKWKIEEILRLKNTLSGLCSQFLDLEIREDGYFSSDDDGGEMFVEVPEKMMKTDVHSDVDGEERPTCSRYLEPDAGENMKREYKSEASHHSSIREKHLAIAPVVPFDSDLKLWETESGNIDISSYKSDSLHRFWKTNEHQENFVPSEVEASMRERAFRMETKFEPVERKCGAQLPQGGVCQRMDRYKCPFHGKIVERDSVGRAIHPEDIERDKQLDVQRKEKECLQIQKDIEATTGVSLIKKKRPRVSKAQTRKDIQKKRYARLTNIKKTGDNEVTSKKGLKNKVFSARSLDKISHAKNQSSQRKHQERFGSNFNY</sequence>
<keyword evidence="4" id="KW-0479">Metal-binding</keyword>
<feature type="domain" description="UV-stimulated scaffold protein A C-terminal" evidence="12">
    <location>
        <begin position="394"/>
        <end position="498"/>
    </location>
</feature>
<accession>A0A7M5VE65</accession>
<protein>
    <recommendedName>
        <fullName evidence="12">UV-stimulated scaffold protein A C-terminal domain-containing protein</fullName>
    </recommendedName>
</protein>
<dbReference type="AlphaFoldDB" id="A0A7M5VE65"/>
<evidence type="ECO:0000256" key="7">
    <source>
        <dbReference type="ARBA" id="ARBA00022833"/>
    </source>
</evidence>
<dbReference type="InterPro" id="IPR049431">
    <property type="entry name" value="UVSSA_C"/>
</dbReference>
<evidence type="ECO:0000256" key="3">
    <source>
        <dbReference type="ARBA" id="ARBA00022454"/>
    </source>
</evidence>
<evidence type="ECO:0000256" key="9">
    <source>
        <dbReference type="ARBA" id="ARBA00023204"/>
    </source>
</evidence>